<dbReference type="RefSeq" id="WP_015149935.1">
    <property type="nucleotide sequence ID" value="NC_019693.1"/>
</dbReference>
<dbReference type="EMBL" id="CP003607">
    <property type="protein sequence ID" value="AFY83308.1"/>
    <property type="molecule type" value="Genomic_DNA"/>
</dbReference>
<dbReference type="Proteomes" id="UP000010367">
    <property type="component" value="Chromosome"/>
</dbReference>
<name>K9TLN0_9CYAN</name>
<feature type="region of interest" description="Disordered" evidence="1">
    <location>
        <begin position="60"/>
        <end position="87"/>
    </location>
</feature>
<organism evidence="2 3">
    <name type="scientific">Oscillatoria acuminata PCC 6304</name>
    <dbReference type="NCBI Taxonomy" id="56110"/>
    <lineage>
        <taxon>Bacteria</taxon>
        <taxon>Bacillati</taxon>
        <taxon>Cyanobacteriota</taxon>
        <taxon>Cyanophyceae</taxon>
        <taxon>Oscillatoriophycideae</taxon>
        <taxon>Oscillatoriales</taxon>
        <taxon>Oscillatoriaceae</taxon>
        <taxon>Oscillatoria</taxon>
    </lineage>
</organism>
<reference evidence="2 3" key="1">
    <citation type="submission" date="2012-06" db="EMBL/GenBank/DDBJ databases">
        <title>Finished chromosome of genome of Oscillatoria acuminata PCC 6304.</title>
        <authorList>
            <consortium name="US DOE Joint Genome Institute"/>
            <person name="Gugger M."/>
            <person name="Coursin T."/>
            <person name="Rippka R."/>
            <person name="Tandeau De Marsac N."/>
            <person name="Huntemann M."/>
            <person name="Wei C.-L."/>
            <person name="Han J."/>
            <person name="Detter J.C."/>
            <person name="Han C."/>
            <person name="Tapia R."/>
            <person name="Davenport K."/>
            <person name="Daligault H."/>
            <person name="Erkkila T."/>
            <person name="Gu W."/>
            <person name="Munk A.C.C."/>
            <person name="Teshima H."/>
            <person name="Xu Y."/>
            <person name="Chain P."/>
            <person name="Chen A."/>
            <person name="Krypides N."/>
            <person name="Mavromatis K."/>
            <person name="Markowitz V."/>
            <person name="Szeto E."/>
            <person name="Ivanova N."/>
            <person name="Mikhailova N."/>
            <person name="Ovchinnikova G."/>
            <person name="Pagani I."/>
            <person name="Pati A."/>
            <person name="Goodwin L."/>
            <person name="Peters L."/>
            <person name="Pitluck S."/>
            <person name="Woyke T."/>
            <person name="Kerfeld C."/>
        </authorList>
    </citation>
    <scope>NUCLEOTIDE SEQUENCE [LARGE SCALE GENOMIC DNA]</scope>
    <source>
        <strain evidence="2 3">PCC 6304</strain>
    </source>
</reference>
<dbReference type="InParanoid" id="K9TLN0"/>
<gene>
    <name evidence="2" type="ORF">Oscil6304_3749</name>
</gene>
<dbReference type="HOGENOM" id="CLU_2480344_0_0_3"/>
<accession>K9TLN0</accession>
<dbReference type="AlphaFoldDB" id="K9TLN0"/>
<sequence length="87" mass="9254">MVYRVGSPFAFNPPRPGTGMNPEESLDAFEIGAQCKPPSPYYKVQGKTWGWRSPTSGLIPTPFFPGSSPTGAVGFPGSTPRDHQGNG</sequence>
<evidence type="ECO:0000313" key="3">
    <source>
        <dbReference type="Proteomes" id="UP000010367"/>
    </source>
</evidence>
<dbReference type="KEGG" id="oac:Oscil6304_3749"/>
<feature type="region of interest" description="Disordered" evidence="1">
    <location>
        <begin position="1"/>
        <end position="24"/>
    </location>
</feature>
<evidence type="ECO:0000256" key="1">
    <source>
        <dbReference type="SAM" id="MobiDB-lite"/>
    </source>
</evidence>
<evidence type="ECO:0000313" key="2">
    <source>
        <dbReference type="EMBL" id="AFY83308.1"/>
    </source>
</evidence>
<protein>
    <submittedName>
        <fullName evidence="2">Uncharacterized protein</fullName>
    </submittedName>
</protein>
<keyword evidence="3" id="KW-1185">Reference proteome</keyword>
<proteinExistence type="predicted"/>